<keyword evidence="6" id="KW-0812">Transmembrane</keyword>
<dbReference type="SUPFAM" id="SSF55785">
    <property type="entry name" value="PYP-like sensor domain (PAS domain)"/>
    <property type="match status" value="1"/>
</dbReference>
<dbReference type="Gene3D" id="3.30.565.10">
    <property type="entry name" value="Histidine kinase-like ATPase, C-terminal domain"/>
    <property type="match status" value="1"/>
</dbReference>
<evidence type="ECO:0000256" key="9">
    <source>
        <dbReference type="ARBA" id="ARBA00022989"/>
    </source>
</evidence>
<evidence type="ECO:0000256" key="13">
    <source>
        <dbReference type="PROSITE-ProRule" id="PRU00169"/>
    </source>
</evidence>
<dbReference type="SMART" id="SM00387">
    <property type="entry name" value="HATPase_c"/>
    <property type="match status" value="1"/>
</dbReference>
<dbReference type="Gene3D" id="3.40.50.2300">
    <property type="match status" value="1"/>
</dbReference>
<feature type="domain" description="HPt" evidence="17">
    <location>
        <begin position="572"/>
        <end position="666"/>
    </location>
</feature>
<dbReference type="InterPro" id="IPR000014">
    <property type="entry name" value="PAS"/>
</dbReference>
<evidence type="ECO:0000313" key="18">
    <source>
        <dbReference type="EMBL" id="OCH96738.1"/>
    </source>
</evidence>
<feature type="modified residue" description="Phosphohistidine" evidence="12">
    <location>
        <position position="612"/>
    </location>
</feature>
<keyword evidence="11" id="KW-0472">Membrane</keyword>
<dbReference type="InterPro" id="IPR036890">
    <property type="entry name" value="HATPase_C_sf"/>
</dbReference>
<organism evidence="18 19">
    <name type="scientific">Legionella jamestowniensis</name>
    <dbReference type="NCBI Taxonomy" id="455"/>
    <lineage>
        <taxon>Bacteria</taxon>
        <taxon>Pseudomonadati</taxon>
        <taxon>Pseudomonadota</taxon>
        <taxon>Gammaproteobacteria</taxon>
        <taxon>Legionellales</taxon>
        <taxon>Legionellaceae</taxon>
        <taxon>Legionella</taxon>
    </lineage>
</organism>
<dbReference type="InterPro" id="IPR013656">
    <property type="entry name" value="PAS_4"/>
</dbReference>
<comment type="subcellular location">
    <subcellularLocation>
        <location evidence="2">Cell membrane</location>
        <topology evidence="2">Multi-pass membrane protein</topology>
    </subcellularLocation>
</comment>
<evidence type="ECO:0000256" key="12">
    <source>
        <dbReference type="PROSITE-ProRule" id="PRU00110"/>
    </source>
</evidence>
<dbReference type="InterPro" id="IPR011006">
    <property type="entry name" value="CheY-like_superfamily"/>
</dbReference>
<dbReference type="Pfam" id="PF01627">
    <property type="entry name" value="Hpt"/>
    <property type="match status" value="1"/>
</dbReference>
<evidence type="ECO:0000259" key="14">
    <source>
        <dbReference type="PROSITE" id="PS50109"/>
    </source>
</evidence>
<dbReference type="Pfam" id="PF00512">
    <property type="entry name" value="HisKA"/>
    <property type="match status" value="1"/>
</dbReference>
<keyword evidence="4" id="KW-1003">Cell membrane</keyword>
<dbReference type="PANTHER" id="PTHR45339:SF1">
    <property type="entry name" value="HYBRID SIGNAL TRANSDUCTION HISTIDINE KINASE J"/>
    <property type="match status" value="1"/>
</dbReference>
<dbReference type="InterPro" id="IPR003594">
    <property type="entry name" value="HATPase_dom"/>
</dbReference>
<dbReference type="InterPro" id="IPR036641">
    <property type="entry name" value="HPT_dom_sf"/>
</dbReference>
<dbReference type="EMBL" id="LYOZ01000053">
    <property type="protein sequence ID" value="OCH96738.1"/>
    <property type="molecule type" value="Genomic_DNA"/>
</dbReference>
<dbReference type="PROSITE" id="PS50109">
    <property type="entry name" value="HIS_KIN"/>
    <property type="match status" value="1"/>
</dbReference>
<dbReference type="PROSITE" id="PS50894">
    <property type="entry name" value="HPT"/>
    <property type="match status" value="1"/>
</dbReference>
<feature type="domain" description="Response regulatory" evidence="15">
    <location>
        <begin position="410"/>
        <end position="528"/>
    </location>
</feature>
<dbReference type="InterPro" id="IPR005467">
    <property type="entry name" value="His_kinase_dom"/>
</dbReference>
<accession>A0ABX2XQ60</accession>
<dbReference type="PANTHER" id="PTHR45339">
    <property type="entry name" value="HYBRID SIGNAL TRANSDUCTION HISTIDINE KINASE J"/>
    <property type="match status" value="1"/>
</dbReference>
<dbReference type="Proteomes" id="UP000093336">
    <property type="component" value="Unassembled WGS sequence"/>
</dbReference>
<dbReference type="InterPro" id="IPR008207">
    <property type="entry name" value="Sig_transdc_His_kin_Hpt_dom"/>
</dbReference>
<dbReference type="InterPro" id="IPR001789">
    <property type="entry name" value="Sig_transdc_resp-reg_receiver"/>
</dbReference>
<dbReference type="InterPro" id="IPR003661">
    <property type="entry name" value="HisK_dim/P_dom"/>
</dbReference>
<evidence type="ECO:0000256" key="1">
    <source>
        <dbReference type="ARBA" id="ARBA00000085"/>
    </source>
</evidence>
<evidence type="ECO:0000259" key="17">
    <source>
        <dbReference type="PROSITE" id="PS50894"/>
    </source>
</evidence>
<dbReference type="InterPro" id="IPR036097">
    <property type="entry name" value="HisK_dim/P_sf"/>
</dbReference>
<dbReference type="InterPro" id="IPR004358">
    <property type="entry name" value="Sig_transdc_His_kin-like_C"/>
</dbReference>
<dbReference type="NCBIfam" id="TIGR00229">
    <property type="entry name" value="sensory_box"/>
    <property type="match status" value="1"/>
</dbReference>
<dbReference type="InterPro" id="IPR035965">
    <property type="entry name" value="PAS-like_dom_sf"/>
</dbReference>
<dbReference type="InterPro" id="IPR000700">
    <property type="entry name" value="PAS-assoc_C"/>
</dbReference>
<keyword evidence="9" id="KW-1133">Transmembrane helix</keyword>
<evidence type="ECO:0000256" key="5">
    <source>
        <dbReference type="ARBA" id="ARBA00022553"/>
    </source>
</evidence>
<proteinExistence type="predicted"/>
<evidence type="ECO:0000256" key="6">
    <source>
        <dbReference type="ARBA" id="ARBA00022692"/>
    </source>
</evidence>
<evidence type="ECO:0000256" key="2">
    <source>
        <dbReference type="ARBA" id="ARBA00004651"/>
    </source>
</evidence>
<keyword evidence="19" id="KW-1185">Reference proteome</keyword>
<evidence type="ECO:0000256" key="8">
    <source>
        <dbReference type="ARBA" id="ARBA00022840"/>
    </source>
</evidence>
<keyword evidence="5 13" id="KW-0597">Phosphoprotein</keyword>
<keyword evidence="8" id="KW-0067">ATP-binding</keyword>
<dbReference type="PRINTS" id="PR00344">
    <property type="entry name" value="BCTRLSENSOR"/>
</dbReference>
<feature type="domain" description="Histidine kinase" evidence="14">
    <location>
        <begin position="159"/>
        <end position="381"/>
    </location>
</feature>
<dbReference type="RefSeq" id="WP_065621374.1">
    <property type="nucleotide sequence ID" value="NZ_LYOZ01000053.1"/>
</dbReference>
<feature type="domain" description="PAC" evidence="16">
    <location>
        <begin position="89"/>
        <end position="141"/>
    </location>
</feature>
<dbReference type="SUPFAM" id="SSF52172">
    <property type="entry name" value="CheY-like"/>
    <property type="match status" value="1"/>
</dbReference>
<dbReference type="PROSITE" id="PS50110">
    <property type="entry name" value="RESPONSE_REGULATORY"/>
    <property type="match status" value="1"/>
</dbReference>
<dbReference type="SUPFAM" id="SSF47384">
    <property type="entry name" value="Homodimeric domain of signal transducing histidine kinase"/>
    <property type="match status" value="1"/>
</dbReference>
<dbReference type="Gene3D" id="3.30.450.20">
    <property type="entry name" value="PAS domain"/>
    <property type="match status" value="1"/>
</dbReference>
<protein>
    <recommendedName>
        <fullName evidence="3">histidine kinase</fullName>
        <ecNumber evidence="3">2.7.13.3</ecNumber>
    </recommendedName>
</protein>
<evidence type="ECO:0000256" key="3">
    <source>
        <dbReference type="ARBA" id="ARBA00012438"/>
    </source>
</evidence>
<dbReference type="Pfam" id="PF08448">
    <property type="entry name" value="PAS_4"/>
    <property type="match status" value="1"/>
</dbReference>
<evidence type="ECO:0000256" key="7">
    <source>
        <dbReference type="ARBA" id="ARBA00022741"/>
    </source>
</evidence>
<comment type="caution">
    <text evidence="18">The sequence shown here is derived from an EMBL/GenBank/DDBJ whole genome shotgun (WGS) entry which is preliminary data.</text>
</comment>
<gene>
    <name evidence="18" type="ORF">A8135_06160</name>
</gene>
<dbReference type="EC" id="2.7.13.3" evidence="3"/>
<dbReference type="Gene3D" id="1.10.287.130">
    <property type="match status" value="1"/>
</dbReference>
<sequence>MRSTKNKKSLILEEQLTNTIIDYLPAQIFWKDKDLYYLGCNMAFVKSLGLTSKEEIIGKSDFDLPVSEENSVTFRADDRTVIQSKQPKLNIEESQILIDGTERILSTSKVPLLDETGEAYGVLGIYIDITDRIKMERSLAKAKEQAEISNRAKTEFIANMSHDIRTPVGGIIGISKLMEERLEHPEDKQYAHWINESGQQLLSLLNSVLDIVSTTNNIDNHLIEEEFDLYQTLTSLINLELPTVKLKGLELKLDFDKAITKTVITDRTKLVRILLNLIGNAIKFTEKGTITIHVKKIKEEVDFEEIQFTIADSGIGIPPELQQKVFDRFYRINPSYKGKYEGHGVGLHIVQNYLNILNSSIALESEVDVGTKVTFNIKVKHGQQPMMFNVPSRDEEVTPAYFGEGYQTPTILVVEDNPIALRIVESLLKQAGCRYRSASNGEEALSLLEKNTFDLILTDIGLPGISGQELAEIIRREKNNSIASLPIIGLTAHAAEKIEKSCLHAGMNKVLSKPISAKVLQETLVTFLVHQKPPNKESNGLGADLPKTEQELFQLDDFPLLDIQSALTNLGTEEIVKELLNLMVHTDLPQEESQLTTAYQVQNWPEIEKIAHKLKSGALYCGTIKLQYACQYLERYLKAGHSHYQEELYQQLQVVLLQTKVAINEWLFTGIKS</sequence>
<dbReference type="SUPFAM" id="SSF55874">
    <property type="entry name" value="ATPase domain of HSP90 chaperone/DNA topoisomerase II/histidine kinase"/>
    <property type="match status" value="1"/>
</dbReference>
<dbReference type="SMART" id="SM00448">
    <property type="entry name" value="REC"/>
    <property type="match status" value="1"/>
</dbReference>
<dbReference type="Gene3D" id="1.20.120.160">
    <property type="entry name" value="HPT domain"/>
    <property type="match status" value="1"/>
</dbReference>
<dbReference type="SUPFAM" id="SSF47226">
    <property type="entry name" value="Histidine-containing phosphotransfer domain, HPT domain"/>
    <property type="match status" value="1"/>
</dbReference>
<evidence type="ECO:0000256" key="11">
    <source>
        <dbReference type="ARBA" id="ARBA00023136"/>
    </source>
</evidence>
<reference evidence="18 19" key="1">
    <citation type="submission" date="2016-05" db="EMBL/GenBank/DDBJ databases">
        <authorList>
            <person name="Prochazka B."/>
            <person name="Indra A."/>
            <person name="Hasenberger P."/>
            <person name="Blaschitz M."/>
            <person name="Wagner L."/>
            <person name="Wewalka G."/>
            <person name="Sorschag S."/>
            <person name="Schmid D."/>
            <person name="Ruppitsch W."/>
        </authorList>
    </citation>
    <scope>NUCLEOTIDE SEQUENCE [LARGE SCALE GENOMIC DNA]</scope>
    <source>
        <strain evidence="18 19">974010_12</strain>
    </source>
</reference>
<dbReference type="CDD" id="cd17546">
    <property type="entry name" value="REC_hyHK_CKI1_RcsC-like"/>
    <property type="match status" value="1"/>
</dbReference>
<dbReference type="PROSITE" id="PS50113">
    <property type="entry name" value="PAC"/>
    <property type="match status" value="1"/>
</dbReference>
<evidence type="ECO:0000259" key="16">
    <source>
        <dbReference type="PROSITE" id="PS50113"/>
    </source>
</evidence>
<comment type="catalytic activity">
    <reaction evidence="1">
        <text>ATP + protein L-histidine = ADP + protein N-phospho-L-histidine.</text>
        <dbReference type="EC" id="2.7.13.3"/>
    </reaction>
</comment>
<evidence type="ECO:0000259" key="15">
    <source>
        <dbReference type="PROSITE" id="PS50110"/>
    </source>
</evidence>
<name>A0ABX2XQ60_9GAMM</name>
<evidence type="ECO:0000256" key="4">
    <source>
        <dbReference type="ARBA" id="ARBA00022475"/>
    </source>
</evidence>
<dbReference type="Pfam" id="PF00072">
    <property type="entry name" value="Response_reg"/>
    <property type="match status" value="1"/>
</dbReference>
<dbReference type="Pfam" id="PF02518">
    <property type="entry name" value="HATPase_c"/>
    <property type="match status" value="1"/>
</dbReference>
<evidence type="ECO:0000313" key="19">
    <source>
        <dbReference type="Proteomes" id="UP000093336"/>
    </source>
</evidence>
<dbReference type="CDD" id="cd00082">
    <property type="entry name" value="HisKA"/>
    <property type="match status" value="1"/>
</dbReference>
<keyword evidence="10" id="KW-0902">Two-component regulatory system</keyword>
<evidence type="ECO:0000256" key="10">
    <source>
        <dbReference type="ARBA" id="ARBA00023012"/>
    </source>
</evidence>
<feature type="modified residue" description="4-aspartylphosphate" evidence="13">
    <location>
        <position position="459"/>
    </location>
</feature>
<dbReference type="SMART" id="SM00388">
    <property type="entry name" value="HisKA"/>
    <property type="match status" value="1"/>
</dbReference>
<keyword evidence="7" id="KW-0547">Nucleotide-binding</keyword>